<protein>
    <submittedName>
        <fullName evidence="2">Uncharacterized protein</fullName>
    </submittedName>
</protein>
<keyword evidence="1" id="KW-0812">Transmembrane</keyword>
<reference evidence="3" key="1">
    <citation type="submission" date="2014-03" db="EMBL/GenBank/DDBJ databases">
        <authorList>
            <person name="Aksoy S."/>
            <person name="Warren W."/>
            <person name="Wilson R.K."/>
        </authorList>
    </citation>
    <scope>NUCLEOTIDE SEQUENCE [LARGE SCALE GENOMIC DNA]</scope>
    <source>
        <strain evidence="3">IAEA</strain>
    </source>
</reference>
<dbReference type="EnsemblMetazoa" id="GPAI002148-RA">
    <property type="protein sequence ID" value="GPAI002148-PA"/>
    <property type="gene ID" value="GPAI002148"/>
</dbReference>
<keyword evidence="1" id="KW-1133">Transmembrane helix</keyword>
<dbReference type="AlphaFoldDB" id="A0A1A9Z2Y0"/>
<name>A0A1A9Z2Y0_GLOPL</name>
<dbReference type="Proteomes" id="UP000092445">
    <property type="component" value="Unassembled WGS sequence"/>
</dbReference>
<evidence type="ECO:0000313" key="2">
    <source>
        <dbReference type="EnsemblMetazoa" id="GPAI002148-PA"/>
    </source>
</evidence>
<organism evidence="2 3">
    <name type="scientific">Glossina pallidipes</name>
    <name type="common">Tsetse fly</name>
    <dbReference type="NCBI Taxonomy" id="7398"/>
    <lineage>
        <taxon>Eukaryota</taxon>
        <taxon>Metazoa</taxon>
        <taxon>Ecdysozoa</taxon>
        <taxon>Arthropoda</taxon>
        <taxon>Hexapoda</taxon>
        <taxon>Insecta</taxon>
        <taxon>Pterygota</taxon>
        <taxon>Neoptera</taxon>
        <taxon>Endopterygota</taxon>
        <taxon>Diptera</taxon>
        <taxon>Brachycera</taxon>
        <taxon>Muscomorpha</taxon>
        <taxon>Hippoboscoidea</taxon>
        <taxon>Glossinidae</taxon>
        <taxon>Glossina</taxon>
    </lineage>
</organism>
<keyword evidence="3" id="KW-1185">Reference proteome</keyword>
<reference evidence="2" key="2">
    <citation type="submission" date="2020-05" db="UniProtKB">
        <authorList>
            <consortium name="EnsemblMetazoa"/>
        </authorList>
    </citation>
    <scope>IDENTIFICATION</scope>
    <source>
        <strain evidence="2">IAEA</strain>
    </source>
</reference>
<accession>A0A1A9Z2Y0</accession>
<evidence type="ECO:0000313" key="3">
    <source>
        <dbReference type="Proteomes" id="UP000092445"/>
    </source>
</evidence>
<keyword evidence="1" id="KW-0472">Membrane</keyword>
<sequence length="108" mass="12267">MNNSTYTYTKHVGMPEYGKCRNKIVWLTGRKKNKEAYKERLTKMNCVKNSLFNNLSSMHILNAAVLFFFLSHPHAFHPSPLKSKSLTHLDGLGTETVCNHAKNNANVS</sequence>
<feature type="transmembrane region" description="Helical" evidence="1">
    <location>
        <begin position="51"/>
        <end position="70"/>
    </location>
</feature>
<dbReference type="VEuPathDB" id="VectorBase:GPAI002148"/>
<proteinExistence type="predicted"/>
<evidence type="ECO:0000256" key="1">
    <source>
        <dbReference type="SAM" id="Phobius"/>
    </source>
</evidence>